<proteinExistence type="predicted"/>
<protein>
    <submittedName>
        <fullName evidence="1">Uncharacterized protein</fullName>
    </submittedName>
</protein>
<dbReference type="EMBL" id="JABAGO010000031">
    <property type="protein sequence ID" value="NME99609.1"/>
    <property type="molecule type" value="Genomic_DNA"/>
</dbReference>
<name>A0A848CYN9_ANEAE</name>
<comment type="caution">
    <text evidence="1">The sequence shown here is derived from an EMBL/GenBank/DDBJ whole genome shotgun (WGS) entry which is preliminary data.</text>
</comment>
<dbReference type="Proteomes" id="UP000561326">
    <property type="component" value="Unassembled WGS sequence"/>
</dbReference>
<organism evidence="1 2">
    <name type="scientific">Aneurinibacillus aneurinilyticus</name>
    <name type="common">Bacillus aneurinolyticus</name>
    <dbReference type="NCBI Taxonomy" id="1391"/>
    <lineage>
        <taxon>Bacteria</taxon>
        <taxon>Bacillati</taxon>
        <taxon>Bacillota</taxon>
        <taxon>Bacilli</taxon>
        <taxon>Bacillales</taxon>
        <taxon>Paenibacillaceae</taxon>
        <taxon>Aneurinibacillus group</taxon>
        <taxon>Aneurinibacillus</taxon>
    </lineage>
</organism>
<dbReference type="RefSeq" id="WP_168975701.1">
    <property type="nucleotide sequence ID" value="NZ_JABAGO010000031.1"/>
</dbReference>
<sequence length="47" mass="5458">MSEKYEHIVIKKAGKVVESYIRVIKEVQNTEEEKAIPFNRGAHKSDK</sequence>
<dbReference type="AlphaFoldDB" id="A0A848CYN9"/>
<gene>
    <name evidence="1" type="ORF">HF838_15320</name>
</gene>
<evidence type="ECO:0000313" key="2">
    <source>
        <dbReference type="Proteomes" id="UP000561326"/>
    </source>
</evidence>
<accession>A0A848CYN9</accession>
<reference evidence="1 2" key="1">
    <citation type="submission" date="2020-04" db="EMBL/GenBank/DDBJ databases">
        <authorList>
            <person name="Hitch T.C.A."/>
            <person name="Wylensek D."/>
            <person name="Clavel T."/>
        </authorList>
    </citation>
    <scope>NUCLEOTIDE SEQUENCE [LARGE SCALE GENOMIC DNA]</scope>
    <source>
        <strain evidence="1 2">WB01_D5_05</strain>
    </source>
</reference>
<evidence type="ECO:0000313" key="1">
    <source>
        <dbReference type="EMBL" id="NME99609.1"/>
    </source>
</evidence>